<dbReference type="GO" id="GO:0031177">
    <property type="term" value="F:phosphopantetheine binding"/>
    <property type="evidence" value="ECO:0007669"/>
    <property type="project" value="InterPro"/>
</dbReference>
<dbReference type="GO" id="GO:0044550">
    <property type="term" value="P:secondary metabolite biosynthetic process"/>
    <property type="evidence" value="ECO:0007669"/>
    <property type="project" value="UniProtKB-ARBA"/>
</dbReference>
<dbReference type="FunFam" id="3.40.50.980:FF:000002">
    <property type="entry name" value="Enterobactin synthetase component F"/>
    <property type="match status" value="1"/>
</dbReference>
<evidence type="ECO:0000256" key="3">
    <source>
        <dbReference type="ARBA" id="ARBA00022450"/>
    </source>
</evidence>
<dbReference type="Gene3D" id="3.30.300.30">
    <property type="match status" value="2"/>
</dbReference>
<keyword evidence="4" id="KW-0597">Phosphoprotein</keyword>
<dbReference type="InterPro" id="IPR000873">
    <property type="entry name" value="AMP-dep_synth/lig_dom"/>
</dbReference>
<dbReference type="GO" id="GO:0008610">
    <property type="term" value="P:lipid biosynthetic process"/>
    <property type="evidence" value="ECO:0007669"/>
    <property type="project" value="UniProtKB-ARBA"/>
</dbReference>
<proteinExistence type="inferred from homology"/>
<dbReference type="PANTHER" id="PTHR45527">
    <property type="entry name" value="NONRIBOSOMAL PEPTIDE SYNTHETASE"/>
    <property type="match status" value="1"/>
</dbReference>
<dbReference type="Pfam" id="PF00501">
    <property type="entry name" value="AMP-binding"/>
    <property type="match status" value="2"/>
</dbReference>
<dbReference type="FunFam" id="3.40.50.980:FF:000001">
    <property type="entry name" value="Non-ribosomal peptide synthetase"/>
    <property type="match status" value="2"/>
</dbReference>
<dbReference type="PROSITE" id="PS50075">
    <property type="entry name" value="CARRIER"/>
    <property type="match status" value="2"/>
</dbReference>
<dbReference type="OrthoDB" id="9778383at2"/>
<keyword evidence="3" id="KW-0596">Phosphopantetheine</keyword>
<dbReference type="RefSeq" id="WP_124154469.1">
    <property type="nucleotide sequence ID" value="NZ_CAWOLW010000246.1"/>
</dbReference>
<dbReference type="GO" id="GO:0072330">
    <property type="term" value="P:monocarboxylic acid biosynthetic process"/>
    <property type="evidence" value="ECO:0007669"/>
    <property type="project" value="UniProtKB-ARBA"/>
</dbReference>
<dbReference type="InterPro" id="IPR020806">
    <property type="entry name" value="PKS_PP-bd"/>
</dbReference>
<dbReference type="GO" id="GO:0003824">
    <property type="term" value="F:catalytic activity"/>
    <property type="evidence" value="ECO:0007669"/>
    <property type="project" value="InterPro"/>
</dbReference>
<dbReference type="CDD" id="cd19531">
    <property type="entry name" value="LCL_NRPS-like"/>
    <property type="match status" value="1"/>
</dbReference>
<evidence type="ECO:0000256" key="1">
    <source>
        <dbReference type="ARBA" id="ARBA00001957"/>
    </source>
</evidence>
<dbReference type="SUPFAM" id="SSF56801">
    <property type="entry name" value="Acetyl-CoA synthetase-like"/>
    <property type="match status" value="2"/>
</dbReference>
<dbReference type="InterPro" id="IPR041464">
    <property type="entry name" value="TubC_N"/>
</dbReference>
<evidence type="ECO:0000259" key="5">
    <source>
        <dbReference type="PROSITE" id="PS50075"/>
    </source>
</evidence>
<dbReference type="InterPro" id="IPR029058">
    <property type="entry name" value="AB_hydrolase_fold"/>
</dbReference>
<dbReference type="InterPro" id="IPR001031">
    <property type="entry name" value="Thioesterase"/>
</dbReference>
<evidence type="ECO:0000256" key="2">
    <source>
        <dbReference type="ARBA" id="ARBA00006432"/>
    </source>
</evidence>
<dbReference type="Gene3D" id="1.10.1200.10">
    <property type="entry name" value="ACP-like"/>
    <property type="match status" value="2"/>
</dbReference>
<dbReference type="FunFam" id="2.30.38.10:FF:000001">
    <property type="entry name" value="Non-ribosomal peptide synthetase PvdI"/>
    <property type="match status" value="2"/>
</dbReference>
<dbReference type="InterPro" id="IPR009081">
    <property type="entry name" value="PP-bd_ACP"/>
</dbReference>
<dbReference type="InterPro" id="IPR001242">
    <property type="entry name" value="Condensation_dom"/>
</dbReference>
<dbReference type="FunFam" id="1.10.1200.10:FF:000016">
    <property type="entry name" value="Non-ribosomal peptide synthase"/>
    <property type="match status" value="1"/>
</dbReference>
<comment type="similarity">
    <text evidence="2">Belongs to the ATP-dependent AMP-binding enzyme family.</text>
</comment>
<dbReference type="SUPFAM" id="SSF52777">
    <property type="entry name" value="CoA-dependent acyltransferases"/>
    <property type="match status" value="4"/>
</dbReference>
<feature type="domain" description="Carrier" evidence="5">
    <location>
        <begin position="2094"/>
        <end position="2169"/>
    </location>
</feature>
<dbReference type="InterPro" id="IPR023213">
    <property type="entry name" value="CAT-like_dom_sf"/>
</dbReference>
<comment type="caution">
    <text evidence="6">The sequence shown here is derived from an EMBL/GenBank/DDBJ whole genome shotgun (WGS) entry which is preliminary data.</text>
</comment>
<dbReference type="SUPFAM" id="SSF47336">
    <property type="entry name" value="ACP-like"/>
    <property type="match status" value="2"/>
</dbReference>
<reference evidence="6 7" key="1">
    <citation type="journal article" date="2018" name="ACS Chem. Biol.">
        <title>Ketoreductase domain dysfunction expands chemodiversity: malyngamide biosynthesis in the cyanobacterium Okeania hirsuta.</title>
        <authorList>
            <person name="Moss N.A."/>
            <person name="Leao T."/>
            <person name="Rankin M."/>
            <person name="McCullough T.M."/>
            <person name="Qu P."/>
            <person name="Korobeynikov A."/>
            <person name="Smith J.L."/>
            <person name="Gerwick L."/>
            <person name="Gerwick W.H."/>
        </authorList>
    </citation>
    <scope>NUCLEOTIDE SEQUENCE [LARGE SCALE GENOMIC DNA]</scope>
    <source>
        <strain evidence="6 7">PAB10Feb10-1</strain>
    </source>
</reference>
<dbReference type="Gene3D" id="2.30.38.10">
    <property type="entry name" value="Luciferase, Domain 3"/>
    <property type="match status" value="2"/>
</dbReference>
<evidence type="ECO:0000313" key="7">
    <source>
        <dbReference type="Proteomes" id="UP000269154"/>
    </source>
</evidence>
<dbReference type="GO" id="GO:0043041">
    <property type="term" value="P:amino acid activation for nonribosomal peptide biosynthetic process"/>
    <property type="evidence" value="ECO:0007669"/>
    <property type="project" value="TreeGrafter"/>
</dbReference>
<dbReference type="Proteomes" id="UP000269154">
    <property type="component" value="Unassembled WGS sequence"/>
</dbReference>
<accession>A0A3N6PQ57</accession>
<dbReference type="Gene3D" id="3.30.559.30">
    <property type="entry name" value="Nonribosomal peptide synthetase, condensation domain"/>
    <property type="match status" value="2"/>
</dbReference>
<dbReference type="Pfam" id="PF00668">
    <property type="entry name" value="Condensation"/>
    <property type="match status" value="2"/>
</dbReference>
<dbReference type="NCBIfam" id="NF003417">
    <property type="entry name" value="PRK04813.1"/>
    <property type="match status" value="2"/>
</dbReference>
<dbReference type="GO" id="GO:0005737">
    <property type="term" value="C:cytoplasm"/>
    <property type="evidence" value="ECO:0007669"/>
    <property type="project" value="TreeGrafter"/>
</dbReference>
<protein>
    <submittedName>
        <fullName evidence="6">Non-ribosomal peptide synthetase</fullName>
    </submittedName>
</protein>
<dbReference type="Gene3D" id="3.30.559.10">
    <property type="entry name" value="Chloramphenicol acetyltransferase-like domain"/>
    <property type="match status" value="2"/>
</dbReference>
<dbReference type="Pfam" id="PF00550">
    <property type="entry name" value="PP-binding"/>
    <property type="match status" value="2"/>
</dbReference>
<dbReference type="PANTHER" id="PTHR45527:SF14">
    <property type="entry name" value="PLIPASTATIN SYNTHASE SUBUNIT B"/>
    <property type="match status" value="1"/>
</dbReference>
<dbReference type="Pfam" id="PF18563">
    <property type="entry name" value="TubC_N"/>
    <property type="match status" value="1"/>
</dbReference>
<dbReference type="FunFam" id="3.40.50.12780:FF:000012">
    <property type="entry name" value="Non-ribosomal peptide synthetase"/>
    <property type="match status" value="2"/>
</dbReference>
<evidence type="ECO:0000313" key="6">
    <source>
        <dbReference type="EMBL" id="RQH48210.1"/>
    </source>
</evidence>
<dbReference type="InterPro" id="IPR025110">
    <property type="entry name" value="AMP-bd_C"/>
</dbReference>
<dbReference type="FunFam" id="3.30.300.30:FF:000010">
    <property type="entry name" value="Enterobactin synthetase component F"/>
    <property type="match status" value="2"/>
</dbReference>
<comment type="cofactor">
    <cofactor evidence="1">
        <name>pantetheine 4'-phosphate</name>
        <dbReference type="ChEBI" id="CHEBI:47942"/>
    </cofactor>
</comment>
<organism evidence="6 7">
    <name type="scientific">Okeania hirsuta</name>
    <dbReference type="NCBI Taxonomy" id="1458930"/>
    <lineage>
        <taxon>Bacteria</taxon>
        <taxon>Bacillati</taxon>
        <taxon>Cyanobacteriota</taxon>
        <taxon>Cyanophyceae</taxon>
        <taxon>Oscillatoriophycideae</taxon>
        <taxon>Oscillatoriales</taxon>
        <taxon>Microcoleaceae</taxon>
        <taxon>Okeania</taxon>
    </lineage>
</organism>
<gene>
    <name evidence="6" type="ORF">D5R40_08150</name>
</gene>
<dbReference type="Pfam" id="PF00975">
    <property type="entry name" value="Thioesterase"/>
    <property type="match status" value="1"/>
</dbReference>
<dbReference type="SMART" id="SM00823">
    <property type="entry name" value="PKS_PP"/>
    <property type="match status" value="2"/>
</dbReference>
<dbReference type="InterPro" id="IPR044894">
    <property type="entry name" value="TubC_N_sf"/>
</dbReference>
<sequence length="2464" mass="280064">MNLIEFLQDLSLKGVKLWIEGERLRSGGSKEVLTADVIAQLRQHKDKILQLLRERPDIFNVYPLSFGQRALWFLWRLAPKSSAYNVAFNCRIYSQVNLDTLQKAWQLLSERHSLLRTTFLQQEQEPFQKIHSNLEIDFRQIDASNWNENELNVKVVQEYQHPFNLEDGPVARIRLFTYSHEEHILLLVLHHLNWDAWSIGIVVQEWLSIYQSLIEGTKNSLTPIDYTYLDYVHWQKELLASDKGKELWEYWQQKLSGELPVLNLPVDKPRPKIQTYNGASYYFQLPENLTKEIREVAKREGVTLYMMLLATFQVLLHRYTGQEDILVGSPTSGRTRYEFTNIVGYFVDPMVMRANLEGNPSFSEFLTQVQQTVKEAVAHQDFPFALLVERLQPDRDLSYSPIFQVSFVLQNFKQFEKLQQLFLGQEIVEVEGLKLKSWSMPQQEGQFDLELEMVESNSSLVGCFKYNADLFEEPTICRMAGHFQTLLEGIVVNPEQKVRQLPLLTTEEHHKLLVTWNNTKTDYLLDKCIHQLFEEQVERSPNSVALVFETEELTYQQLNEQANQLAHYLQAKGIGSEKLVGICVERSPLMVVGLLAILKAGGAYIPLDPNYPQERLSFILEDSQVSVLLTQKQLEKSLPQHQAQSVFLDTDWEKIGQYQQDNPNSEVTIKNLAYTIYTSGSTGQPKGAMNTHQGICNRLCWMQETYKLTTVDRVLQKTPFSFDVSVWEFFWPLITGACLVLAKPEGHKDSAYLVKLIAEKKITTIHFVPSMLQVFLEEIGLETCDSLKQVFCSGEALSLQLQEKFFNRLKAKLHNLYGPTEAAIDVTFWECTHQSQQHTVPIGRPIANTQIYLLDSHLQLVPIGVPGEIHIGGLNLARGYLNRPKLTGEKFIHNPFSEDPESRLYKTGDLARYLNDGSIEFLGRIDYQVKIRGFRIELGEIETILSKHSAIKTAVVVVREDITNDKQLVAYIVPESEQALTSQELRSFLKTKLPSQNIPSAFVFIDTLPLTPNGKLDRRALPTPNQIRPDLQNTYIAPKTSTEQKLADIWAKVLNLKKVGIHDNFFELGGDSIRSIQVRVLGQKIGLDFSIEQIFQHQTIHELAKEVSTLSPGFSEIKTEPFSLISNTERQKLPDDIEDAYPLARLQAGMIFHSEYNHGVVYHDIFSYHLRSIFKQEVFQEAIQNLVRRHPILRTSFDLAASEEPIQLVHQKVDIPLLVEDLRHLSGEEQELTLATWVETEKKQNFDLSRPPLIRFQIHLRTEETFQLSLSFHHAILDGWSVASLFSELLQKYSFLLEGKAYAIEDSLAFEFRDFVAQEQRILSNLEHQEYWLKKLEGITFTKLPRPFNPYDGADAGQHRNYDVDLPYDISDGLKQISYSLSVPLKSVLLAAHLKVLSVLSNQSDIITGLVSNSRPEADDVEKVLGLFLNTLPFSSQLQEGTWIDLIRETFENELEILPVREYPMAELQRILGGQPLFETAFNFIHFDAYKKETGLTGIELLGGNTFEANNLSLLVNFMVDPDSSLVKLFFSYNAAQLDENQISRLGDYYANTLATIVNKPNEQYLSYSPLSEAEQQLQLVEWNKTQANYPQDKCIHHLFEAQVEKTPEAVAIVFKEKQLTYHELNIRANQLANYLQSLGIGSETLVGICVERSLEMVVGILAILKAGGAYVPLDPNYPQERLSLILEDSQVSVLLTQQQLKTSWPQNKAHIVFLDTDWEIIAQHKQDCPINEAKPNHLAYVIYTSGSTGVPKGVAIEHRNTINLLYWAKEVFSPESLAGVLASTSICFDLSVFELFVALCWGGKSILAENALEITNLPVAKDITLINTVPSVIAELLKVDGIPESVKTVNLAGEPLHTSLVKELYKQDTIKSVFDLYGPSEATTYSTFALRSSEGLETIGRPIANTQIYILDSNLKLLPAGVPGELYIGGDGLARGYLNRPQLTGEKFILNPFNHESSCLYKTGDLARYLNDGNIEFLGRIDNQVKIRGFRIELGEIEAVLNTHPQIEQAVVMAREDIPDRKTLVAYVVYDQEKESEITNLRSFLKHKLPEYMIPNVFVHLDTLPLTPNGKIDRKALPIIDSSKIQRKEAYYPAITPIEEQLLAIWRDVLEIQHIGVRDNFFDLGGHSLLAVRLMAQIQAQFSKNLPLAMLVRNPTIETLAAILSRPSSSSEWDSLVKIHSHGSKTPIFCVPGAGGNVLYLQDLARLLKPDRPFYVLQAQGLDGIQTPQTRVEEMAAKYIKAIQSVQPEGPYILVGHCFGGYVTFEMALQLTKQGHKIALLAILGISGPLRDNYPLVVDEDIDDDAQMLIKIATRASQVRPNDNPLLTSYDELTQISSLDEQLDNLIANTNTFTLLDPVANRLMAKGLMEVRRGNLIALLRYNPQETYSDRITLFRGMQDIPQSARDLNAEEIKDWSYDWNNFSTEPVEVIWVPGDRTTMLSDTNLPTLSEKLQKCLDFLDKI</sequence>
<dbReference type="NCBIfam" id="TIGR01733">
    <property type="entry name" value="AA-adenyl-dom"/>
    <property type="match status" value="2"/>
</dbReference>
<dbReference type="PROSITE" id="PS00455">
    <property type="entry name" value="AMP_BINDING"/>
    <property type="match status" value="1"/>
</dbReference>
<dbReference type="InterPro" id="IPR045851">
    <property type="entry name" value="AMP-bd_C_sf"/>
</dbReference>
<dbReference type="FunFam" id="1.10.1200.10:FF:000005">
    <property type="entry name" value="Nonribosomal peptide synthetase 1"/>
    <property type="match status" value="1"/>
</dbReference>
<dbReference type="InterPro" id="IPR036736">
    <property type="entry name" value="ACP-like_sf"/>
</dbReference>
<dbReference type="EMBL" id="RCBY01000032">
    <property type="protein sequence ID" value="RQH48210.1"/>
    <property type="molecule type" value="Genomic_DNA"/>
</dbReference>
<dbReference type="Gene3D" id="3.40.50.980">
    <property type="match status" value="4"/>
</dbReference>
<dbReference type="Pfam" id="PF13193">
    <property type="entry name" value="AMP-binding_C"/>
    <property type="match status" value="2"/>
</dbReference>
<evidence type="ECO:0000256" key="4">
    <source>
        <dbReference type="ARBA" id="ARBA00022553"/>
    </source>
</evidence>
<dbReference type="InterPro" id="IPR010071">
    <property type="entry name" value="AA_adenyl_dom"/>
</dbReference>
<dbReference type="InterPro" id="IPR020845">
    <property type="entry name" value="AMP-binding_CS"/>
</dbReference>
<dbReference type="Gene3D" id="1.10.10.1830">
    <property type="entry name" value="Non-ribosomal peptide synthase, adenylation domain"/>
    <property type="match status" value="1"/>
</dbReference>
<dbReference type="SUPFAM" id="SSF53474">
    <property type="entry name" value="alpha/beta-Hydrolases"/>
    <property type="match status" value="1"/>
</dbReference>
<dbReference type="CDD" id="cd05930">
    <property type="entry name" value="A_NRPS"/>
    <property type="match status" value="1"/>
</dbReference>
<keyword evidence="7" id="KW-1185">Reference proteome</keyword>
<feature type="domain" description="Carrier" evidence="5">
    <location>
        <begin position="1037"/>
        <end position="1111"/>
    </location>
</feature>
<dbReference type="CDD" id="cd12115">
    <property type="entry name" value="A_NRPS_Sfm_like"/>
    <property type="match status" value="1"/>
</dbReference>
<name>A0A3N6PQ57_9CYAN</name>
<dbReference type="Gene3D" id="3.40.50.1820">
    <property type="entry name" value="alpha/beta hydrolase"/>
    <property type="match status" value="1"/>
</dbReference>